<gene>
    <name evidence="8" type="ORF">DES48_1059</name>
</gene>
<evidence type="ECO:0000256" key="4">
    <source>
        <dbReference type="ARBA" id="ARBA00031870"/>
    </source>
</evidence>
<keyword evidence="9" id="KW-1185">Reference proteome</keyword>
<comment type="similarity">
    <text evidence="2">Belongs to the pseudouridine synthase RluA family.</text>
</comment>
<comment type="catalytic activity">
    <reaction evidence="1">
        <text>a uridine in RNA = a pseudouridine in RNA</text>
        <dbReference type="Rhea" id="RHEA:48348"/>
        <dbReference type="Rhea" id="RHEA-COMP:12068"/>
        <dbReference type="Rhea" id="RHEA-COMP:12069"/>
        <dbReference type="ChEBI" id="CHEBI:65314"/>
        <dbReference type="ChEBI" id="CHEBI:65315"/>
    </reaction>
</comment>
<dbReference type="Gene3D" id="3.30.2350.10">
    <property type="entry name" value="Pseudouridine synthase"/>
    <property type="match status" value="1"/>
</dbReference>
<evidence type="ECO:0000256" key="1">
    <source>
        <dbReference type="ARBA" id="ARBA00000073"/>
    </source>
</evidence>
<keyword evidence="3" id="KW-0413">Isomerase</keyword>
<dbReference type="PANTHER" id="PTHR21600:SF44">
    <property type="entry name" value="RIBOSOMAL LARGE SUBUNIT PSEUDOURIDINE SYNTHASE D"/>
    <property type="match status" value="1"/>
</dbReference>
<evidence type="ECO:0000256" key="6">
    <source>
        <dbReference type="PROSITE-ProRule" id="PRU00182"/>
    </source>
</evidence>
<dbReference type="PROSITE" id="PS50889">
    <property type="entry name" value="S4"/>
    <property type="match status" value="1"/>
</dbReference>
<organism evidence="8 9">
    <name type="scientific">Paraliobacillus ryukyuensis</name>
    <dbReference type="NCBI Taxonomy" id="200904"/>
    <lineage>
        <taxon>Bacteria</taxon>
        <taxon>Bacillati</taxon>
        <taxon>Bacillota</taxon>
        <taxon>Bacilli</taxon>
        <taxon>Bacillales</taxon>
        <taxon>Bacillaceae</taxon>
        <taxon>Paraliobacillus</taxon>
    </lineage>
</organism>
<dbReference type="SUPFAM" id="SSF55174">
    <property type="entry name" value="Alpha-L RNA-binding motif"/>
    <property type="match status" value="1"/>
</dbReference>
<feature type="domain" description="Pseudouridine synthase RsuA/RluA-like" evidence="7">
    <location>
        <begin position="89"/>
        <end position="241"/>
    </location>
</feature>
<evidence type="ECO:0000256" key="3">
    <source>
        <dbReference type="ARBA" id="ARBA00023235"/>
    </source>
</evidence>
<sequence>MFIMKNRSKYQHQFEVQEESELLSFLYKHLNQGRNRTKAMLTRGQIVVDEQVETRYNRIVKVGQSVAILKHAITKQVKQEIEIIYEDEHLIVINKASGLLTIASNKEKQETAYRYLMNYVKQQHPSNRVFIVHRLDRETSGVMVFAKTEAVKVMLQDNWKEMVKKRTYIAVIEGVLKSEKQTLVSWLKESKTHKMYASSKDNGGQKAVTHLKQKATNKKYTLIELELDTGRKNQIRVQLESMKKPIIGDKKYGSSVNPIHRLALHANVLSFQHPITKKTMHFQVEAPEAFYQLVKG</sequence>
<evidence type="ECO:0000259" key="7">
    <source>
        <dbReference type="Pfam" id="PF00849"/>
    </source>
</evidence>
<reference evidence="8 9" key="1">
    <citation type="submission" date="2018-06" db="EMBL/GenBank/DDBJ databases">
        <title>Genomic Encyclopedia of Type Strains, Phase IV (KMG-IV): sequencing the most valuable type-strain genomes for metagenomic binning, comparative biology and taxonomic classification.</title>
        <authorList>
            <person name="Goeker M."/>
        </authorList>
    </citation>
    <scope>NUCLEOTIDE SEQUENCE [LARGE SCALE GENOMIC DNA]</scope>
    <source>
        <strain evidence="8 9">DSM 15140</strain>
    </source>
</reference>
<dbReference type="GO" id="GO:0140098">
    <property type="term" value="F:catalytic activity, acting on RNA"/>
    <property type="evidence" value="ECO:0007669"/>
    <property type="project" value="UniProtKB-ARBA"/>
</dbReference>
<evidence type="ECO:0000313" key="8">
    <source>
        <dbReference type="EMBL" id="RBO98161.1"/>
    </source>
</evidence>
<keyword evidence="6" id="KW-0694">RNA-binding</keyword>
<dbReference type="Pfam" id="PF00849">
    <property type="entry name" value="PseudoU_synth_2"/>
    <property type="match status" value="1"/>
</dbReference>
<dbReference type="GO" id="GO:0009982">
    <property type="term" value="F:pseudouridine synthase activity"/>
    <property type="evidence" value="ECO:0007669"/>
    <property type="project" value="InterPro"/>
</dbReference>
<dbReference type="InterPro" id="IPR050188">
    <property type="entry name" value="RluA_PseudoU_synthase"/>
</dbReference>
<dbReference type="AlphaFoldDB" id="A0A366E6Z4"/>
<dbReference type="GO" id="GO:0000455">
    <property type="term" value="P:enzyme-directed rRNA pseudouridine synthesis"/>
    <property type="evidence" value="ECO:0007669"/>
    <property type="project" value="TreeGrafter"/>
</dbReference>
<dbReference type="SUPFAM" id="SSF55120">
    <property type="entry name" value="Pseudouridine synthase"/>
    <property type="match status" value="1"/>
</dbReference>
<dbReference type="PROSITE" id="PS01129">
    <property type="entry name" value="PSI_RLU"/>
    <property type="match status" value="1"/>
</dbReference>
<dbReference type="InterPro" id="IPR006145">
    <property type="entry name" value="PsdUridine_synth_RsuA/RluA"/>
</dbReference>
<dbReference type="InterPro" id="IPR006224">
    <property type="entry name" value="PsdUridine_synth_RluA-like_CS"/>
</dbReference>
<protein>
    <recommendedName>
        <fullName evidence="4">RNA pseudouridylate synthase</fullName>
    </recommendedName>
    <alternativeName>
        <fullName evidence="5">RNA-uridine isomerase</fullName>
    </alternativeName>
</protein>
<comment type="caution">
    <text evidence="8">The sequence shown here is derived from an EMBL/GenBank/DDBJ whole genome shotgun (WGS) entry which is preliminary data.</text>
</comment>
<dbReference type="Proteomes" id="UP000252254">
    <property type="component" value="Unassembled WGS sequence"/>
</dbReference>
<proteinExistence type="inferred from homology"/>
<dbReference type="InterPro" id="IPR020103">
    <property type="entry name" value="PsdUridine_synth_cat_dom_sf"/>
</dbReference>
<dbReference type="EMBL" id="QNRI01000005">
    <property type="protein sequence ID" value="RBO98161.1"/>
    <property type="molecule type" value="Genomic_DNA"/>
</dbReference>
<evidence type="ECO:0000256" key="5">
    <source>
        <dbReference type="ARBA" id="ARBA00033164"/>
    </source>
</evidence>
<dbReference type="STRING" id="200904.GCA_900168775_01287"/>
<name>A0A366E6Z4_9BACI</name>
<dbReference type="CDD" id="cd02869">
    <property type="entry name" value="PseudoU_synth_RluA_like"/>
    <property type="match status" value="1"/>
</dbReference>
<dbReference type="PANTHER" id="PTHR21600">
    <property type="entry name" value="MITOCHONDRIAL RNA PSEUDOURIDINE SYNTHASE"/>
    <property type="match status" value="1"/>
</dbReference>
<accession>A0A366E6Z4</accession>
<evidence type="ECO:0000256" key="2">
    <source>
        <dbReference type="ARBA" id="ARBA00010876"/>
    </source>
</evidence>
<dbReference type="GO" id="GO:0003723">
    <property type="term" value="F:RNA binding"/>
    <property type="evidence" value="ECO:0007669"/>
    <property type="project" value="UniProtKB-KW"/>
</dbReference>
<evidence type="ECO:0000313" key="9">
    <source>
        <dbReference type="Proteomes" id="UP000252254"/>
    </source>
</evidence>